<feature type="compositionally biased region" description="Basic and acidic residues" evidence="1">
    <location>
        <begin position="48"/>
        <end position="58"/>
    </location>
</feature>
<gene>
    <name evidence="2" type="ORF">BN1204_031020</name>
</gene>
<evidence type="ECO:0000256" key="1">
    <source>
        <dbReference type="SAM" id="MobiDB-lite"/>
    </source>
</evidence>
<feature type="compositionally biased region" description="Low complexity" evidence="1">
    <location>
        <begin position="30"/>
        <end position="43"/>
    </location>
</feature>
<dbReference type="AlphaFoldDB" id="A0A0F7UE25"/>
<feature type="region of interest" description="Disordered" evidence="1">
    <location>
        <begin position="1"/>
        <end position="159"/>
    </location>
</feature>
<name>A0A0F7UE25_NEOCL</name>
<proteinExistence type="predicted"/>
<feature type="region of interest" description="Disordered" evidence="1">
    <location>
        <begin position="382"/>
        <end position="418"/>
    </location>
</feature>
<reference evidence="2" key="1">
    <citation type="journal article" date="2015" name="PLoS ONE">
        <title>Comprehensive Evaluation of Toxoplasma gondii VEG and Neospora caninum LIV Genomes with Tachyzoite Stage Transcriptome and Proteome Defines Novel Transcript Features.</title>
        <authorList>
            <person name="Ramaprasad A."/>
            <person name="Mourier T."/>
            <person name="Naeem R."/>
            <person name="Malas T.B."/>
            <person name="Moussa E."/>
            <person name="Panigrahi A."/>
            <person name="Vermont S.J."/>
            <person name="Otto T.D."/>
            <person name="Wastling J."/>
            <person name="Pain A."/>
        </authorList>
    </citation>
    <scope>NUCLEOTIDE SEQUENCE</scope>
    <source>
        <strain evidence="2">Liverpool</strain>
    </source>
</reference>
<accession>A0A0F7UE25</accession>
<feature type="compositionally biased region" description="Acidic residues" evidence="1">
    <location>
        <begin position="123"/>
        <end position="140"/>
    </location>
</feature>
<evidence type="ECO:0000313" key="2">
    <source>
        <dbReference type="EMBL" id="CEL67301.1"/>
    </source>
</evidence>
<feature type="compositionally biased region" description="Basic and acidic residues" evidence="1">
    <location>
        <begin position="393"/>
        <end position="409"/>
    </location>
</feature>
<dbReference type="EMBL" id="LN714483">
    <property type="protein sequence ID" value="CEL67301.1"/>
    <property type="molecule type" value="Genomic_DNA"/>
</dbReference>
<feature type="region of interest" description="Disordered" evidence="1">
    <location>
        <begin position="263"/>
        <end position="287"/>
    </location>
</feature>
<sequence>MAACSRQDGNDVDSPQSPSATSLRRRREASQASSPSRSVSASSEDGSDCMRLRGDGREGPLPARRMPSGKRRRESCHVGSPRLYAARGPPELVPGAFSSLSSSGEDDEEERCDEAPTCGGFREEDESSDKDDDVEDDPESGSEQPIQGGSFPHQYSSPKLPSFPRTLRRLLHALAKRLLQQPDRRAFTQELCPLSEIDSASRTRSSREPPYGALPSVGCTYTEAVRLVALLLKDVGPGGCVSPQLYELVDECVARAGGSCLQSIPDTPQRRRRGRPQSTEETRSESAAQAAEAVRQMENVQWQLWRDTAKCTSTMRGQICCQSIDRLITSRQTQAAVWEGSSKVAAWRLGASDCVAAAALVTAKCLLSLQLSLRSMQRRGLTRHSDEDEEPSEDVHIHAEEQSDRERGTGRRKGRHGQKLWEKALGKVPREIRAEVESALLFCLRKKKMPPILLVQLFVALNRRSNLSSCLALTSSFCRLFPSAPFLRDVRLELLLLQLRKNERKGGERHKSSAQEEPRDRLDTLFTGLFQLLDEEKTELERTRKALSAASKRFVKVHCGGEEALQRLSEFWECLKKRDRLNCLLLALEVRPSCASTWWRLARFLTSNSAPRELLKMRCRLQAFSGSVRTEEAPKNRAGPQTDYMERFTRRFFVHDSCTLNVVQEAGRVPLFFCAPFFLNSLQLLLELASLLGAAFSQTRPQLLTSGGKRLLKESRSCASQDFPLLSQGSVSTPRHTSTKRGAGMRVPLGESQCLKWDSESCESVLGAFEVSNALKAEVRQVVRGFANAVLGFFRVSPHTLFDFTVLTQLTLESLSV</sequence>
<organism evidence="2">
    <name type="scientific">Neospora caninum (strain Liverpool)</name>
    <dbReference type="NCBI Taxonomy" id="572307"/>
    <lineage>
        <taxon>Eukaryota</taxon>
        <taxon>Sar</taxon>
        <taxon>Alveolata</taxon>
        <taxon>Apicomplexa</taxon>
        <taxon>Conoidasida</taxon>
        <taxon>Coccidia</taxon>
        <taxon>Eucoccidiorida</taxon>
        <taxon>Eimeriorina</taxon>
        <taxon>Sarcocystidae</taxon>
        <taxon>Neospora</taxon>
    </lineage>
</organism>
<protein>
    <submittedName>
        <fullName evidence="2">Uncharacterized protein</fullName>
    </submittedName>
</protein>